<protein>
    <submittedName>
        <fullName evidence="1">Uncharacterized protein</fullName>
    </submittedName>
</protein>
<sequence>MATLDRHNTRNLLLKALPVEAFNLIVFNAQTIELPVKHILVESDRPNEHVCFIEDGLASIGVSEREYHRLIGLPIRRAPRSLS</sequence>
<accession>A0ABM6CJ18</accession>
<dbReference type="Proteomes" id="UP000078551">
    <property type="component" value="Plasmid pRphaN771e"/>
</dbReference>
<name>A0ABM6CJ18_9HYPH</name>
<keyword evidence="2" id="KW-1185">Reference proteome</keyword>
<evidence type="ECO:0000313" key="2">
    <source>
        <dbReference type="Proteomes" id="UP000078551"/>
    </source>
</evidence>
<dbReference type="EMBL" id="CP013573">
    <property type="protein sequence ID" value="ANL88309.1"/>
    <property type="molecule type" value="Genomic_DNA"/>
</dbReference>
<geneLocation type="plasmid" evidence="1 2">
    <name>pRphaN771e</name>
</geneLocation>
<dbReference type="RefSeq" id="WP_037139085.1">
    <property type="nucleotide sequence ID" value="NZ_CP013573.1"/>
</dbReference>
<reference evidence="1 2" key="1">
    <citation type="submission" date="2015-11" db="EMBL/GenBank/DDBJ databases">
        <title>The limits of bacterial species coexistence and the symbiotic plasmid transference in sympatric Rhizobium populations.</title>
        <authorList>
            <person name="Perez-Carrascal O.M."/>
            <person name="VanInsberghe D."/>
            <person name="Juarez S."/>
            <person name="Polz M.F."/>
            <person name="Vinuesa P."/>
            <person name="Gonzalez V."/>
        </authorList>
    </citation>
    <scope>NUCLEOTIDE SEQUENCE [LARGE SCALE GENOMIC DNA]</scope>
    <source>
        <strain evidence="1 2">N771</strain>
        <plasmid evidence="1 2">pRphaN771e</plasmid>
    </source>
</reference>
<organism evidence="1 2">
    <name type="scientific">Rhizobium phaseoli</name>
    <dbReference type="NCBI Taxonomy" id="396"/>
    <lineage>
        <taxon>Bacteria</taxon>
        <taxon>Pseudomonadati</taxon>
        <taxon>Pseudomonadota</taxon>
        <taxon>Alphaproteobacteria</taxon>
        <taxon>Hyphomicrobiales</taxon>
        <taxon>Rhizobiaceae</taxon>
        <taxon>Rhizobium/Agrobacterium group</taxon>
        <taxon>Rhizobium</taxon>
    </lineage>
</organism>
<evidence type="ECO:0000313" key="1">
    <source>
        <dbReference type="EMBL" id="ANL88309.1"/>
    </source>
</evidence>
<keyword evidence="1" id="KW-0614">Plasmid</keyword>
<proteinExistence type="predicted"/>
<gene>
    <name evidence="1" type="ORF">AMC81_PE00061</name>
</gene>